<name>A0A915DV98_9BILA</name>
<dbReference type="PANTHER" id="PTHR46513">
    <property type="entry name" value="VITELLOGENIN RECEPTOR-LIKE PROTEIN-RELATED-RELATED"/>
    <property type="match status" value="1"/>
</dbReference>
<proteinExistence type="predicted"/>
<evidence type="ECO:0000313" key="13">
    <source>
        <dbReference type="WBParaSite" id="jg23156"/>
    </source>
</evidence>
<dbReference type="PRINTS" id="PR00261">
    <property type="entry name" value="LDLRECEPTOR"/>
</dbReference>
<evidence type="ECO:0000256" key="3">
    <source>
        <dbReference type="ARBA" id="ARBA00022583"/>
    </source>
</evidence>
<dbReference type="SMART" id="SM00135">
    <property type="entry name" value="LY"/>
    <property type="match status" value="8"/>
</dbReference>
<dbReference type="Gene3D" id="4.10.400.10">
    <property type="entry name" value="Low-density Lipoprotein Receptor"/>
    <property type="match status" value="2"/>
</dbReference>
<evidence type="ECO:0000256" key="2">
    <source>
        <dbReference type="ARBA" id="ARBA00022536"/>
    </source>
</evidence>
<comment type="caution">
    <text evidence="9">Lacks conserved residue(s) required for the propagation of feature annotation.</text>
</comment>
<dbReference type="Gene3D" id="2.10.25.10">
    <property type="entry name" value="Laminin"/>
    <property type="match status" value="1"/>
</dbReference>
<evidence type="ECO:0000256" key="8">
    <source>
        <dbReference type="ARBA" id="ARBA00023180"/>
    </source>
</evidence>
<dbReference type="GO" id="GO:0042813">
    <property type="term" value="F:Wnt receptor activity"/>
    <property type="evidence" value="ECO:0007669"/>
    <property type="project" value="TreeGrafter"/>
</dbReference>
<evidence type="ECO:0000256" key="1">
    <source>
        <dbReference type="ARBA" id="ARBA00004167"/>
    </source>
</evidence>
<keyword evidence="10" id="KW-0732">Signal</keyword>
<keyword evidence="8" id="KW-0325">Glycoprotein</keyword>
<evidence type="ECO:0000256" key="6">
    <source>
        <dbReference type="ARBA" id="ARBA00023157"/>
    </source>
</evidence>
<dbReference type="Pfam" id="PF14670">
    <property type="entry name" value="FXa_inhibition"/>
    <property type="match status" value="1"/>
</dbReference>
<feature type="signal peptide" evidence="10">
    <location>
        <begin position="1"/>
        <end position="28"/>
    </location>
</feature>
<sequence length="1664" mass="186119">MGSAMYDLKNILLFFTLLPFICPYEVNAVEIPLLAKNKHSIQLLTIDITARNVSSAQPPIVSSIDDNFPVSITFDVKSNSILHIEGWSKTMHDRIQIHSQSPKINRKEFRRQSGVSEEVTGLAFDWITNKVYIGVEKTANVRNLGKIEVCSMNELLSANSSTTTAKESPICGVLMHKELDSLHSLVLDPIDGYMYWLNRIHRRIERAWMNGEHHDRHPFHEAAQNSNQIALTSGLTLDSNRRALFFIRTYTSAITTSGTSSSNSAHPSSEVVMCKLYDRTSCSVLVSKVEAFDLDVFGNYLIWTTISAGNNRNSRSSIGVQMCQINTCSNDQIFSIANTSLVESIRVFDSSKQPQRLNPNPCGENNGKCSHLCLLIPGAPWRCIWWLILHILGNPDYIPQSIIVTSRASTETDGDYVEGELYKGNGIQKDARAIKRCLLNGSGYEEVVTENLSSELNEIVVDWLGRNLVWIMDGRIELMKLSDSAPSIKKTLVSSALYQPRGLSVDYLNGRIYFSNFYANQLKIESMLMDGSDRKVLLLLPKSSWLSAIELDVAEDCIYWTDTAKFTINKARLSDGHRMGVVARDLKTPYSITKIGSTIFCNSLGGRSLTAIPLPNTKDKADAFLFKNLTTPFEIAESEIYGQMSLKAVHSPGSNLLNFDTFLCALDNGGCQHICVQLGSTIRKCLCSVGFELQEDLRTCKIPDEFLIFFSANIADDLIRASTSFSNTNLEPMHLPNISDSLNALAVDSSQGFVYWSGEDSPEIEDAAMGYIARANFNGAGVEVVFQSNNLRQICGLCVDDAQTGNIFVCNGWLKRIEVISPNGRLRRTLIWNQKDLNNPKFLVINRSKQTLFFANFIGQSADIMRASMYGEEKRADKVVEKAGKITSLALDPNSNRLFWSTMQEVFSLDVGESSSFSPTAVTFHNNLLYIANGESIEMVGVDGHISSIHSNISGPIYNLVIAHRLSDYSDYSKDTCDNHSPTSSHPRGKYPSKKLGQLEQCICQPSSPSITKSCLCSDQHHFSEYLQKCVPPSNYVLLAVKNKFIRYLVQINKESREFDYGAEPFSILPLENVGLVIEGSLAVDWLSAQKYIYWLSSSGDGLQSGLQLKRASGLTPDKAKVIPFELNCTDLLDIALDVEGRQLFVSCSHSKQQSSHSNQNIYCYIHVWRIKSDDDLTYIGQIIGGARKSEATNMIAYPKQLVVFSSINALFYMDHNRQLDSPTIIQCQLNGQHCSVLVPTGFSFQHSSIILTKSAHFSKSKNPQINRLLYTTTTGLWSRRIEELQDSKDPKIPDIQHHLIVDFNRATISSIFSIQGSSEDDLSICIATTLDQNHKTSVLQMENAVRDAPRYVDQLVQAQWIGSMMDILGGEVSAAAAVLLSEDMLVNHPISLLSNSKEEAFLSRGHVHPLRKHHRKESISAAHTGCLYTKCSHICRPRAERARKKLGKLVMLSDDSYYDEEEQETYDKKTTGAYWNAKLESTFECLCPLGFSMADENAFQCEPNIHCAAWEFACQDDCADESDETSFMCKFPTSPFQQAIPSKEIFHKGSMPNILKDWTKTWVCDDGRTVIQKYLLCDGNFDCADHSDELYCRCHNPRDYFDCTAWEHDPKIGKSNAAYTGNGADCILRAMLCDGKEHCRYGTDERAQLCKFLPPSSPVSLTR</sequence>
<evidence type="ECO:0000256" key="7">
    <source>
        <dbReference type="ARBA" id="ARBA00023170"/>
    </source>
</evidence>
<dbReference type="InterPro" id="IPR000033">
    <property type="entry name" value="LDLR_classB_rpt"/>
</dbReference>
<reference evidence="13" key="1">
    <citation type="submission" date="2022-11" db="UniProtKB">
        <authorList>
            <consortium name="WormBaseParasite"/>
        </authorList>
    </citation>
    <scope>IDENTIFICATION</scope>
</reference>
<feature type="domain" description="EGF-like" evidence="11">
    <location>
        <begin position="663"/>
        <end position="701"/>
    </location>
</feature>
<evidence type="ECO:0000256" key="9">
    <source>
        <dbReference type="PROSITE-ProRule" id="PRU00124"/>
    </source>
</evidence>
<dbReference type="GO" id="GO:0005886">
    <property type="term" value="C:plasma membrane"/>
    <property type="evidence" value="ECO:0007669"/>
    <property type="project" value="TreeGrafter"/>
</dbReference>
<dbReference type="SMART" id="SM00192">
    <property type="entry name" value="LDLa"/>
    <property type="match status" value="3"/>
</dbReference>
<evidence type="ECO:0000259" key="11">
    <source>
        <dbReference type="SMART" id="SM00181"/>
    </source>
</evidence>
<dbReference type="InterPro" id="IPR050778">
    <property type="entry name" value="Cueball_EGF_LRP_Nidogen"/>
</dbReference>
<dbReference type="InterPro" id="IPR002172">
    <property type="entry name" value="LDrepeatLR_classA_rpt"/>
</dbReference>
<keyword evidence="7" id="KW-0675">Receptor</keyword>
<dbReference type="SMART" id="SM00181">
    <property type="entry name" value="EGF"/>
    <property type="match status" value="2"/>
</dbReference>
<dbReference type="PROSITE" id="PS50068">
    <property type="entry name" value="LDLRA_2"/>
    <property type="match status" value="1"/>
</dbReference>
<dbReference type="SUPFAM" id="SSF63825">
    <property type="entry name" value="YWTD domain"/>
    <property type="match status" value="3"/>
</dbReference>
<accession>A0A915DV98</accession>
<dbReference type="SUPFAM" id="SSF57196">
    <property type="entry name" value="EGF/Laminin"/>
    <property type="match status" value="1"/>
</dbReference>
<dbReference type="InterPro" id="IPR036055">
    <property type="entry name" value="LDL_receptor-like_sf"/>
</dbReference>
<dbReference type="PANTHER" id="PTHR46513:SF13">
    <property type="entry name" value="EGF-LIKE DOMAIN-CONTAINING PROTEIN"/>
    <property type="match status" value="1"/>
</dbReference>
<keyword evidence="2" id="KW-0245">EGF-like domain</keyword>
<dbReference type="GO" id="GO:0060070">
    <property type="term" value="P:canonical Wnt signaling pathway"/>
    <property type="evidence" value="ECO:0007669"/>
    <property type="project" value="TreeGrafter"/>
</dbReference>
<dbReference type="CDD" id="cd00112">
    <property type="entry name" value="LDLa"/>
    <property type="match status" value="1"/>
</dbReference>
<dbReference type="Gene3D" id="2.120.10.30">
    <property type="entry name" value="TolB, C-terminal domain"/>
    <property type="match status" value="4"/>
</dbReference>
<keyword evidence="3" id="KW-0254">Endocytosis</keyword>
<feature type="chain" id="PRO_5037387811" evidence="10">
    <location>
        <begin position="29"/>
        <end position="1664"/>
    </location>
</feature>
<evidence type="ECO:0000256" key="5">
    <source>
        <dbReference type="ARBA" id="ARBA00023136"/>
    </source>
</evidence>
<keyword evidence="12" id="KW-1185">Reference proteome</keyword>
<dbReference type="GO" id="GO:0017147">
    <property type="term" value="F:Wnt-protein binding"/>
    <property type="evidence" value="ECO:0007669"/>
    <property type="project" value="TreeGrafter"/>
</dbReference>
<keyword evidence="5" id="KW-0472">Membrane</keyword>
<dbReference type="InterPro" id="IPR023415">
    <property type="entry name" value="LDLR_class-A_CS"/>
</dbReference>
<evidence type="ECO:0000313" key="12">
    <source>
        <dbReference type="Proteomes" id="UP000887574"/>
    </source>
</evidence>
<dbReference type="SUPFAM" id="SSF57424">
    <property type="entry name" value="LDL receptor-like module"/>
    <property type="match status" value="1"/>
</dbReference>
<evidence type="ECO:0000256" key="10">
    <source>
        <dbReference type="SAM" id="SignalP"/>
    </source>
</evidence>
<dbReference type="InterPro" id="IPR000742">
    <property type="entry name" value="EGF"/>
</dbReference>
<dbReference type="Proteomes" id="UP000887574">
    <property type="component" value="Unplaced"/>
</dbReference>
<organism evidence="12 13">
    <name type="scientific">Ditylenchus dipsaci</name>
    <dbReference type="NCBI Taxonomy" id="166011"/>
    <lineage>
        <taxon>Eukaryota</taxon>
        <taxon>Metazoa</taxon>
        <taxon>Ecdysozoa</taxon>
        <taxon>Nematoda</taxon>
        <taxon>Chromadorea</taxon>
        <taxon>Rhabditida</taxon>
        <taxon>Tylenchina</taxon>
        <taxon>Tylenchomorpha</taxon>
        <taxon>Sphaerularioidea</taxon>
        <taxon>Anguinidae</taxon>
        <taxon>Anguininae</taxon>
        <taxon>Ditylenchus</taxon>
    </lineage>
</organism>
<protein>
    <submittedName>
        <fullName evidence="13">EGF-like domain-containing protein</fullName>
    </submittedName>
</protein>
<keyword evidence="4" id="KW-0677">Repeat</keyword>
<dbReference type="WBParaSite" id="jg23156">
    <property type="protein sequence ID" value="jg23156"/>
    <property type="gene ID" value="jg23156"/>
</dbReference>
<dbReference type="GO" id="GO:0006897">
    <property type="term" value="P:endocytosis"/>
    <property type="evidence" value="ECO:0007669"/>
    <property type="project" value="UniProtKB-KW"/>
</dbReference>
<comment type="subcellular location">
    <subcellularLocation>
        <location evidence="1">Membrane</location>
        <topology evidence="1">Single-pass membrane protein</topology>
    </subcellularLocation>
</comment>
<dbReference type="PROSITE" id="PS01209">
    <property type="entry name" value="LDLRA_1"/>
    <property type="match status" value="1"/>
</dbReference>
<feature type="domain" description="EGF-like" evidence="11">
    <location>
        <begin position="1426"/>
        <end position="1503"/>
    </location>
</feature>
<keyword evidence="6" id="KW-1015">Disulfide bond</keyword>
<dbReference type="InterPro" id="IPR011042">
    <property type="entry name" value="6-blade_b-propeller_TolB-like"/>
</dbReference>
<evidence type="ECO:0000256" key="4">
    <source>
        <dbReference type="ARBA" id="ARBA00022737"/>
    </source>
</evidence>